<dbReference type="SMART" id="SM00862">
    <property type="entry name" value="Trans_reg_C"/>
    <property type="match status" value="1"/>
</dbReference>
<dbReference type="InterPro" id="IPR001867">
    <property type="entry name" value="OmpR/PhoB-type_DNA-bd"/>
</dbReference>
<evidence type="ECO:0000256" key="4">
    <source>
        <dbReference type="ARBA" id="ARBA00023163"/>
    </source>
</evidence>
<keyword evidence="3 5" id="KW-0238">DNA-binding</keyword>
<dbReference type="InterPro" id="IPR027417">
    <property type="entry name" value="P-loop_NTPase"/>
</dbReference>
<dbReference type="PANTHER" id="PTHR35807">
    <property type="entry name" value="TRANSCRIPTIONAL REGULATOR REDD-RELATED"/>
    <property type="match status" value="1"/>
</dbReference>
<dbReference type="SUPFAM" id="SSF48452">
    <property type="entry name" value="TPR-like"/>
    <property type="match status" value="1"/>
</dbReference>
<accession>A0ABU8NCL2</accession>
<evidence type="ECO:0000256" key="1">
    <source>
        <dbReference type="ARBA" id="ARBA00005820"/>
    </source>
</evidence>
<evidence type="ECO:0000256" key="5">
    <source>
        <dbReference type="PROSITE-ProRule" id="PRU01091"/>
    </source>
</evidence>
<dbReference type="Pfam" id="PF03704">
    <property type="entry name" value="BTAD"/>
    <property type="match status" value="1"/>
</dbReference>
<dbReference type="Pfam" id="PF13191">
    <property type="entry name" value="AAA_16"/>
    <property type="match status" value="1"/>
</dbReference>
<evidence type="ECO:0000256" key="2">
    <source>
        <dbReference type="ARBA" id="ARBA00023015"/>
    </source>
</evidence>
<dbReference type="SUPFAM" id="SSF52540">
    <property type="entry name" value="P-loop containing nucleoside triphosphate hydrolases"/>
    <property type="match status" value="1"/>
</dbReference>
<organism evidence="7 8">
    <name type="scientific">Actinomycetospora aeridis</name>
    <dbReference type="NCBI Taxonomy" id="3129231"/>
    <lineage>
        <taxon>Bacteria</taxon>
        <taxon>Bacillati</taxon>
        <taxon>Actinomycetota</taxon>
        <taxon>Actinomycetes</taxon>
        <taxon>Pseudonocardiales</taxon>
        <taxon>Pseudonocardiaceae</taxon>
        <taxon>Actinomycetospora</taxon>
    </lineage>
</organism>
<evidence type="ECO:0000259" key="6">
    <source>
        <dbReference type="PROSITE" id="PS51755"/>
    </source>
</evidence>
<dbReference type="Gene3D" id="3.40.50.300">
    <property type="entry name" value="P-loop containing nucleotide triphosphate hydrolases"/>
    <property type="match status" value="1"/>
</dbReference>
<evidence type="ECO:0000256" key="3">
    <source>
        <dbReference type="ARBA" id="ARBA00023125"/>
    </source>
</evidence>
<dbReference type="RefSeq" id="WP_337718340.1">
    <property type="nucleotide sequence ID" value="NZ_JBBEGL010000010.1"/>
</dbReference>
<dbReference type="SMART" id="SM01043">
    <property type="entry name" value="BTAD"/>
    <property type="match status" value="1"/>
</dbReference>
<evidence type="ECO:0000313" key="7">
    <source>
        <dbReference type="EMBL" id="MEJ2890140.1"/>
    </source>
</evidence>
<dbReference type="InterPro" id="IPR005158">
    <property type="entry name" value="BTAD"/>
</dbReference>
<comment type="similarity">
    <text evidence="1">Belongs to the AfsR/DnrI/RedD regulatory family.</text>
</comment>
<dbReference type="Pfam" id="PF00486">
    <property type="entry name" value="Trans_reg_C"/>
    <property type="match status" value="1"/>
</dbReference>
<dbReference type="PANTHER" id="PTHR35807:SF1">
    <property type="entry name" value="TRANSCRIPTIONAL REGULATOR REDD"/>
    <property type="match status" value="1"/>
</dbReference>
<keyword evidence="2" id="KW-0805">Transcription regulation</keyword>
<dbReference type="Gene3D" id="1.10.10.10">
    <property type="entry name" value="Winged helix-like DNA-binding domain superfamily/Winged helix DNA-binding domain"/>
    <property type="match status" value="1"/>
</dbReference>
<dbReference type="CDD" id="cd15831">
    <property type="entry name" value="BTAD"/>
    <property type="match status" value="1"/>
</dbReference>
<evidence type="ECO:0000313" key="8">
    <source>
        <dbReference type="Proteomes" id="UP001370100"/>
    </source>
</evidence>
<dbReference type="EMBL" id="JBBEGL010000010">
    <property type="protein sequence ID" value="MEJ2890140.1"/>
    <property type="molecule type" value="Genomic_DNA"/>
</dbReference>
<name>A0ABU8NCL2_9PSEU</name>
<dbReference type="InterPro" id="IPR016032">
    <property type="entry name" value="Sig_transdc_resp-reg_C-effctor"/>
</dbReference>
<protein>
    <submittedName>
        <fullName evidence="7">BTAD domain-containing putative transcriptional regulator</fullName>
    </submittedName>
</protein>
<proteinExistence type="inferred from homology"/>
<dbReference type="InterPro" id="IPR041664">
    <property type="entry name" value="AAA_16"/>
</dbReference>
<dbReference type="InterPro" id="IPR011990">
    <property type="entry name" value="TPR-like_helical_dom_sf"/>
</dbReference>
<dbReference type="Proteomes" id="UP001370100">
    <property type="component" value="Unassembled WGS sequence"/>
</dbReference>
<dbReference type="SUPFAM" id="SSF46894">
    <property type="entry name" value="C-terminal effector domain of the bipartite response regulators"/>
    <property type="match status" value="1"/>
</dbReference>
<keyword evidence="8" id="KW-1185">Reference proteome</keyword>
<dbReference type="InterPro" id="IPR051677">
    <property type="entry name" value="AfsR-DnrI-RedD_regulator"/>
</dbReference>
<feature type="DNA-binding region" description="OmpR/PhoB-type" evidence="5">
    <location>
        <begin position="1"/>
        <end position="99"/>
    </location>
</feature>
<dbReference type="InterPro" id="IPR036388">
    <property type="entry name" value="WH-like_DNA-bd_sf"/>
</dbReference>
<dbReference type="Gene3D" id="1.25.40.10">
    <property type="entry name" value="Tetratricopeptide repeat domain"/>
    <property type="match status" value="1"/>
</dbReference>
<gene>
    <name evidence="7" type="ORF">WCD41_27015</name>
</gene>
<keyword evidence="4" id="KW-0804">Transcription</keyword>
<sequence length="1068" mass="112309">MTVEIGVLGPLHAAVDGTPVELGGPARRAVLARLAVAGGEVVPADRLVDDLAGGRPGPNAQASLQVHISHLRRVLEPRRAPRAPSQVLVTAAPGYALRLAQPDLVDARRLAALVDRARGEGPARAADLLREALDVPRGPAYAEFADEPWAHAEAARLDELVLSARERLAAAELALGRHADVVPLLDGHVHAHPLREEGVRLLATALHRGGRSPEALELLRRTRDHLREELGLDPGPALARLETTVLAAPAPSREVVPEPLGRDDELARCDAAAARVAAGAVELVLVAGEAGSGKTTLVDAVATRRARAGWAVARGRCPEVDGAPSAWPWTEVLRDLGVGDTDDTATPFVRGRAVLDALGSRTPVLVTLDDLHRADDETLRLLRMVATEAGSGLLVVGTHRTEEDTAALDATWAALASVVTDRLDLAGLAPDAVGALLARHGLRADAATASAVADRTGGNPLFVREVARLAATAPGEGRAVPAGVRDVLRRRLRDLPGRSRAVLAHVALLGRSADVDLVLAVEAAVAGRTVAEVEEEVLDGLEAAVAAGVLGEDDGARAVRFAHDLWREVVADEVPRLRRARRHARILDVLEAGIAGPATPAALAHHALAAGDRVAPERVLAHVGAATDAAMARGAFRAAVTLCRGALAVPGPATPAVVGLRCALVTALAASGAGEHAHAERDLAVDAARATGDPELVARALTSLDAPMPWPVRGTGGRMAPLLAELLDLDRADGWAPDDDLRTRLLLASSREVEFLEPVRAAALAEEALTRARASGHTRLLCTALNTVFLVNSQPEHWDRIEPLGREMLDAATAGGHTDHRAEAHHVLFCAAVVRDDLTAARRHADAALAAATDGQLEMTLAFVGLHDAMVALTAGRDELAERTYDEEGRRLAVAGVPHATVLVEVARFTLSLARGDVGACVTHLREIDAAFPRYVHDLLALALLDAGREEEARALWSQRLPVPRDWSWGGLLTVQGLVAARMGDRERAAEAFAALAPFAGRWGLSVTGILAFAPIDLVLARLARVLGHGDDAVAAHLARAVAVVGDEGPWREQVDAERELLSERARG</sequence>
<reference evidence="7 8" key="1">
    <citation type="submission" date="2024-03" db="EMBL/GenBank/DDBJ databases">
        <title>Actinomycetospora sp. OC33-EN06, a novel actinomycete isolated from wild orchid (Aerides multiflora).</title>
        <authorList>
            <person name="Suriyachadkun C."/>
        </authorList>
    </citation>
    <scope>NUCLEOTIDE SEQUENCE [LARGE SCALE GENOMIC DNA]</scope>
    <source>
        <strain evidence="7 8">OC33-EN06</strain>
    </source>
</reference>
<comment type="caution">
    <text evidence="7">The sequence shown here is derived from an EMBL/GenBank/DDBJ whole genome shotgun (WGS) entry which is preliminary data.</text>
</comment>
<dbReference type="PROSITE" id="PS51755">
    <property type="entry name" value="OMPR_PHOB"/>
    <property type="match status" value="1"/>
</dbReference>
<feature type="domain" description="OmpR/PhoB-type" evidence="6">
    <location>
        <begin position="1"/>
        <end position="99"/>
    </location>
</feature>